<dbReference type="Proteomes" id="UP000284706">
    <property type="component" value="Unassembled WGS sequence"/>
</dbReference>
<evidence type="ECO:0000313" key="2">
    <source>
        <dbReference type="EMBL" id="PPQ97995.1"/>
    </source>
</evidence>
<comment type="caution">
    <text evidence="2">The sequence shown here is derived from an EMBL/GenBank/DDBJ whole genome shotgun (WGS) entry which is preliminary data.</text>
</comment>
<proteinExistence type="predicted"/>
<feature type="region of interest" description="Disordered" evidence="1">
    <location>
        <begin position="760"/>
        <end position="779"/>
    </location>
</feature>
<dbReference type="AlphaFoldDB" id="A0A409Y4S9"/>
<accession>A0A409Y4S9</accession>
<evidence type="ECO:0000313" key="3">
    <source>
        <dbReference type="Proteomes" id="UP000284706"/>
    </source>
</evidence>
<reference evidence="2 3" key="1">
    <citation type="journal article" date="2018" name="Evol. Lett.">
        <title>Horizontal gene cluster transfer increased hallucinogenic mushroom diversity.</title>
        <authorList>
            <person name="Reynolds H.T."/>
            <person name="Vijayakumar V."/>
            <person name="Gluck-Thaler E."/>
            <person name="Korotkin H.B."/>
            <person name="Matheny P.B."/>
            <person name="Slot J.C."/>
        </authorList>
    </citation>
    <scope>NUCLEOTIDE SEQUENCE [LARGE SCALE GENOMIC DNA]</scope>
    <source>
        <strain evidence="2 3">SRW20</strain>
    </source>
</reference>
<organism evidence="2 3">
    <name type="scientific">Gymnopilus dilepis</name>
    <dbReference type="NCBI Taxonomy" id="231916"/>
    <lineage>
        <taxon>Eukaryota</taxon>
        <taxon>Fungi</taxon>
        <taxon>Dikarya</taxon>
        <taxon>Basidiomycota</taxon>
        <taxon>Agaricomycotina</taxon>
        <taxon>Agaricomycetes</taxon>
        <taxon>Agaricomycetidae</taxon>
        <taxon>Agaricales</taxon>
        <taxon>Agaricineae</taxon>
        <taxon>Hymenogastraceae</taxon>
        <taxon>Gymnopilus</taxon>
    </lineage>
</organism>
<protein>
    <submittedName>
        <fullName evidence="2">Uncharacterized protein</fullName>
    </submittedName>
</protein>
<keyword evidence="3" id="KW-1185">Reference proteome</keyword>
<feature type="region of interest" description="Disordered" evidence="1">
    <location>
        <begin position="241"/>
        <end position="296"/>
    </location>
</feature>
<feature type="compositionally biased region" description="Basic and acidic residues" evidence="1">
    <location>
        <begin position="763"/>
        <end position="773"/>
    </location>
</feature>
<sequence>MPIKISEITVSKLRGYRDFAFPAALSVSSHVPFFSLEFPEDWVSDSGYELYETWLKNANNISLDLGSNDRVGNATLGEIKKYRDVVITSKYAHDPYFSADNAQEWIKPVAFEAWMMWFKQATSAQVRSSSRMSSASVSSVSRSPSRMSETSDFARDELDTASQSRASIPPSSRRSSSAADSVPNFREGSAIGLSDDEDFELTSFVRGRTGETKAVGNYRYRTKSEPLEEVLLPNKRELAIFDSPDITDHNSLGPRSRSSEKQVPESQDPESAPGPSTSALSEIKKKPTKKAKSSGQIKITTKLFVDRLEVRNTVPHTWTVPRDNAATLLDLSEMEAIPTRQNGGNMSIDAYIRQEDQDSWTGTSGHSVGDARVYAFYEGEPTRFEKSRRVQLQCNGINTCQFFDQSILEGHQRFEPDIQEMQPSFHGPKLRDAVNEKQKELYPHGNGLKGLFHAFFNQEQQLPVSERYIQAVMSTGDTQWIFTMHPRLAKYIHGVLYLCVDYTFKRVKGDVNEWEVVGFIDSLKRRVTFARFYCDRNTKTAFSRLWGELFRLIPELTGSILKFSAFFPGDPTARLRAIILDAEAPQAQGLQEELLAYLAKYAPDFFKFHSGSNTDILLMVLKTCTIHFERNIDKLPVSPEVKSRLKSFMGLKNEIDIAEWHNFVKSVPDKSVQDWYQQKLNYPWLLPSLNRFLSKMDKESWDTTPVHTNLAEGGHSGTNAITSISKEIGQAVESARQLDAKIANELEAMETLGVLPKRWNGPMEREHRADKRQAWSHAKQQKRDEEVREFESLQAQQNILSAQKSASLALGKKIQEEINSLKTDDPDYKQKRQDLQAQIKLEKEKRSAWTASISKIKNSMQVLKENGLKGRRINAHQSSGAVSEAGVDDLQVAGSVTSTDGAEVLNSEPVISHEAMESQAENDLVDVMTDNVNSPAAYPAVGLQAEDLLDHSAYDSSNAPLICTTTPTRVPTFSQPATPSSRWMTGAADFVNALNFDTDAFDAYVFMSPEKEASVQQALEALRGSNLTFPSTSNDESHSYNLAMNGNELS</sequence>
<feature type="region of interest" description="Disordered" evidence="1">
    <location>
        <begin position="1029"/>
        <end position="1050"/>
    </location>
</feature>
<dbReference type="EMBL" id="NHYE01001153">
    <property type="protein sequence ID" value="PPQ97995.1"/>
    <property type="molecule type" value="Genomic_DNA"/>
</dbReference>
<dbReference type="InParanoid" id="A0A409Y4S9"/>
<feature type="region of interest" description="Disordered" evidence="1">
    <location>
        <begin position="129"/>
        <end position="191"/>
    </location>
</feature>
<name>A0A409Y4S9_9AGAR</name>
<feature type="compositionally biased region" description="Low complexity" evidence="1">
    <location>
        <begin position="129"/>
        <end position="148"/>
    </location>
</feature>
<dbReference type="OrthoDB" id="2990096at2759"/>
<gene>
    <name evidence="2" type="ORF">CVT26_003057</name>
</gene>
<feature type="compositionally biased region" description="Low complexity" evidence="1">
    <location>
        <begin position="161"/>
        <end position="183"/>
    </location>
</feature>
<evidence type="ECO:0000256" key="1">
    <source>
        <dbReference type="SAM" id="MobiDB-lite"/>
    </source>
</evidence>